<dbReference type="Proteomes" id="UP000694394">
    <property type="component" value="Chromosome 5"/>
</dbReference>
<dbReference type="EMBL" id="ABDC03005845">
    <property type="status" value="NOT_ANNOTATED_CDS"/>
    <property type="molecule type" value="Genomic_DNA"/>
</dbReference>
<dbReference type="AlphaFoldDB" id="A0A8C5XZY0"/>
<reference evidence="2" key="2">
    <citation type="submission" date="2025-08" db="UniProtKB">
        <authorList>
            <consortium name="Ensembl"/>
        </authorList>
    </citation>
    <scope>IDENTIFICATION</scope>
</reference>
<organism evidence="2 3">
    <name type="scientific">Microcebus murinus</name>
    <name type="common">Gray mouse lemur</name>
    <name type="synonym">Lemur murinus</name>
    <dbReference type="NCBI Taxonomy" id="30608"/>
    <lineage>
        <taxon>Eukaryota</taxon>
        <taxon>Metazoa</taxon>
        <taxon>Chordata</taxon>
        <taxon>Craniata</taxon>
        <taxon>Vertebrata</taxon>
        <taxon>Euteleostomi</taxon>
        <taxon>Mammalia</taxon>
        <taxon>Eutheria</taxon>
        <taxon>Euarchontoglires</taxon>
        <taxon>Primates</taxon>
        <taxon>Strepsirrhini</taxon>
        <taxon>Lemuriformes</taxon>
        <taxon>Cheirogaleidae</taxon>
        <taxon>Microcebus</taxon>
    </lineage>
</organism>
<name>A0A8C5XZY0_MICMU</name>
<proteinExistence type="predicted"/>
<feature type="compositionally biased region" description="Acidic residues" evidence="1">
    <location>
        <begin position="101"/>
        <end position="117"/>
    </location>
</feature>
<evidence type="ECO:0000256" key="1">
    <source>
        <dbReference type="SAM" id="MobiDB-lite"/>
    </source>
</evidence>
<feature type="compositionally biased region" description="Basic and acidic residues" evidence="1">
    <location>
        <begin position="87"/>
        <end position="97"/>
    </location>
</feature>
<protein>
    <submittedName>
        <fullName evidence="2">Testis expressed 54</fullName>
    </submittedName>
</protein>
<feature type="compositionally biased region" description="Basic and acidic residues" evidence="1">
    <location>
        <begin position="1"/>
        <end position="42"/>
    </location>
</feature>
<evidence type="ECO:0000313" key="3">
    <source>
        <dbReference type="Proteomes" id="UP000694394"/>
    </source>
</evidence>
<reference evidence="2" key="3">
    <citation type="submission" date="2025-09" db="UniProtKB">
        <authorList>
            <consortium name="Ensembl"/>
        </authorList>
    </citation>
    <scope>IDENTIFICATION</scope>
</reference>
<keyword evidence="3" id="KW-1185">Reference proteome</keyword>
<gene>
    <name evidence="2" type="primary">TEX54</name>
</gene>
<reference evidence="2" key="1">
    <citation type="submission" date="2016-12" db="EMBL/GenBank/DDBJ databases">
        <title>Mouse lemur reference genome and diversity panel.</title>
        <authorList>
            <person name="Harris R."/>
            <person name="Larsen P."/>
            <person name="Liu Y."/>
            <person name="Hughes D.S."/>
            <person name="Murali S."/>
            <person name="Raveendran M."/>
            <person name="Korchina V."/>
            <person name="Wang M."/>
            <person name="Jhangiani S."/>
            <person name="Bandaranaike D."/>
            <person name="Bellair M."/>
            <person name="Blankenburg K."/>
            <person name="Chao H."/>
            <person name="Dahdouli M."/>
            <person name="Dinh H."/>
            <person name="Doddapaneni H."/>
            <person name="English A."/>
            <person name="Firestine M."/>
            <person name="Gnanaolivu R."/>
            <person name="Gross S."/>
            <person name="Hernandez B."/>
            <person name="Javaid M."/>
            <person name="Jayaseelan J."/>
            <person name="Jones J."/>
            <person name="Khan Z."/>
            <person name="Kovar C."/>
            <person name="Kurapati P."/>
            <person name="Le B."/>
            <person name="Lee S."/>
            <person name="Li M."/>
            <person name="Mathew T."/>
            <person name="Narasimhan A."/>
            <person name="Ngo D."/>
            <person name="Nguyen L."/>
            <person name="Okwuonu G."/>
            <person name="Ongeri F."/>
            <person name="Osuji N."/>
            <person name="Pu L.-L."/>
            <person name="Puazo M."/>
            <person name="Quiroz J."/>
            <person name="Raj R."/>
            <person name="Rajbhandari K."/>
            <person name="Reid J.G."/>
            <person name="Santibanez J."/>
            <person name="Sexton D."/>
            <person name="Skinner E."/>
            <person name="Vee V."/>
            <person name="Weissenberger G."/>
            <person name="Wu Y."/>
            <person name="Xin Y."/>
            <person name="Han Y."/>
            <person name="Campbell C."/>
            <person name="Brown A."/>
            <person name="Sullivan B."/>
            <person name="Shelton J."/>
            <person name="Brown S."/>
            <person name="Dudchenko O."/>
            <person name="Machol I."/>
            <person name="Durand N."/>
            <person name="Shamim M."/>
            <person name="Lieberman A."/>
            <person name="Muzny D.M."/>
            <person name="Richards S."/>
            <person name="Yoder A."/>
            <person name="Worley K.C."/>
            <person name="Rogers J."/>
            <person name="Gibbs R.A."/>
        </authorList>
    </citation>
    <scope>NUCLEOTIDE SEQUENCE [LARGE SCALE GENOMIC DNA]</scope>
</reference>
<dbReference type="Ensembl" id="ENSMICT00000060564.1">
    <property type="protein sequence ID" value="ENSMICP00000043521.1"/>
    <property type="gene ID" value="ENSMICG00000046387.1"/>
</dbReference>
<feature type="region of interest" description="Disordered" evidence="1">
    <location>
        <begin position="1"/>
        <end position="60"/>
    </location>
</feature>
<sequence length="117" mass="13362">MGCCQDKDFATSDEQGKDSDSEDDRGPREREIGWEWVGRESAGDTELDSPGNRNRRSKSNESLLITVLWRRLSMFSRRGSARSSGKRQSEGVHRDSPIQENNEEETQEETQEEPEKG</sequence>
<accession>A0A8C5XZY0</accession>
<feature type="region of interest" description="Disordered" evidence="1">
    <location>
        <begin position="76"/>
        <end position="117"/>
    </location>
</feature>
<evidence type="ECO:0000313" key="2">
    <source>
        <dbReference type="Ensembl" id="ENSMICP00000043521.1"/>
    </source>
</evidence>
<dbReference type="GeneTree" id="ENSGT00700000106100"/>